<feature type="region of interest" description="Disordered" evidence="7">
    <location>
        <begin position="69"/>
        <end position="108"/>
    </location>
</feature>
<feature type="region of interest" description="Disordered" evidence="7">
    <location>
        <begin position="122"/>
        <end position="147"/>
    </location>
</feature>
<dbReference type="InterPro" id="IPR000626">
    <property type="entry name" value="Ubiquitin-like_dom"/>
</dbReference>
<dbReference type="CDD" id="cd01800">
    <property type="entry name" value="Ubl_SF3a120"/>
    <property type="match status" value="1"/>
</dbReference>
<keyword evidence="4" id="KW-0677">Repeat</keyword>
<dbReference type="PANTHER" id="PTHR15316:SF1">
    <property type="entry name" value="SPLICING FACTOR 3A SUBUNIT 1"/>
    <property type="match status" value="1"/>
</dbReference>
<dbReference type="GO" id="GO:0003723">
    <property type="term" value="F:RNA binding"/>
    <property type="evidence" value="ECO:0007669"/>
    <property type="project" value="InterPro"/>
</dbReference>
<evidence type="ECO:0000259" key="9">
    <source>
        <dbReference type="PROSITE" id="PS50128"/>
    </source>
</evidence>
<comment type="subcellular location">
    <subcellularLocation>
        <location evidence="1">Nucleus</location>
    </subcellularLocation>
</comment>
<dbReference type="InterPro" id="IPR000061">
    <property type="entry name" value="Surp"/>
</dbReference>
<dbReference type="InterPro" id="IPR022030">
    <property type="entry name" value="SF3A1_dom"/>
</dbReference>
<dbReference type="Gene3D" id="1.10.10.790">
    <property type="entry name" value="Surp module"/>
    <property type="match status" value="2"/>
</dbReference>
<dbReference type="GO" id="GO:0071013">
    <property type="term" value="C:catalytic step 2 spliceosome"/>
    <property type="evidence" value="ECO:0007669"/>
    <property type="project" value="TreeGrafter"/>
</dbReference>
<dbReference type="SMART" id="SM00648">
    <property type="entry name" value="SWAP"/>
    <property type="match status" value="2"/>
</dbReference>
<dbReference type="PANTHER" id="PTHR15316">
    <property type="entry name" value="SPLICEOSOME ASSOCIATED PROTEIN 114/SWAP SPLICING FACTOR-RELATED"/>
    <property type="match status" value="1"/>
</dbReference>
<evidence type="ECO:0000256" key="2">
    <source>
        <dbReference type="ARBA" id="ARBA00022664"/>
    </source>
</evidence>
<feature type="domain" description="SURP motif" evidence="9">
    <location>
        <begin position="16"/>
        <end position="59"/>
    </location>
</feature>
<keyword evidence="2" id="KW-0507">mRNA processing</keyword>
<dbReference type="Pfam" id="PF01805">
    <property type="entry name" value="Surp"/>
    <property type="match status" value="2"/>
</dbReference>
<name>A0AAD2JP21_9STRA</name>
<dbReference type="GO" id="GO:0005686">
    <property type="term" value="C:U2 snRNP"/>
    <property type="evidence" value="ECO:0007669"/>
    <property type="project" value="TreeGrafter"/>
</dbReference>
<reference evidence="10" key="1">
    <citation type="submission" date="2023-08" db="EMBL/GenBank/DDBJ databases">
        <authorList>
            <person name="Audoor S."/>
            <person name="Bilcke G."/>
        </authorList>
    </citation>
    <scope>NUCLEOTIDE SEQUENCE</scope>
</reference>
<evidence type="ECO:0000313" key="10">
    <source>
        <dbReference type="EMBL" id="CAJ1968444.1"/>
    </source>
</evidence>
<organism evidence="10 11">
    <name type="scientific">Cylindrotheca closterium</name>
    <dbReference type="NCBI Taxonomy" id="2856"/>
    <lineage>
        <taxon>Eukaryota</taxon>
        <taxon>Sar</taxon>
        <taxon>Stramenopiles</taxon>
        <taxon>Ochrophyta</taxon>
        <taxon>Bacillariophyta</taxon>
        <taxon>Bacillariophyceae</taxon>
        <taxon>Bacillariophycidae</taxon>
        <taxon>Bacillariales</taxon>
        <taxon>Bacillariaceae</taxon>
        <taxon>Cylindrotheca</taxon>
    </lineage>
</organism>
<dbReference type="GO" id="GO:0000381">
    <property type="term" value="P:regulation of alternative mRNA splicing, via spliceosome"/>
    <property type="evidence" value="ECO:0007669"/>
    <property type="project" value="TreeGrafter"/>
</dbReference>
<accession>A0AAD2JP21</accession>
<evidence type="ECO:0000313" key="11">
    <source>
        <dbReference type="Proteomes" id="UP001295423"/>
    </source>
</evidence>
<dbReference type="Proteomes" id="UP001295423">
    <property type="component" value="Unassembled WGS sequence"/>
</dbReference>
<proteinExistence type="predicted"/>
<dbReference type="SUPFAM" id="SSF54236">
    <property type="entry name" value="Ubiquitin-like"/>
    <property type="match status" value="1"/>
</dbReference>
<dbReference type="InterPro" id="IPR035967">
    <property type="entry name" value="SWAP/Surp_sf"/>
</dbReference>
<dbReference type="Pfam" id="PF12230">
    <property type="entry name" value="PRP21_like_P"/>
    <property type="match status" value="1"/>
</dbReference>
<feature type="compositionally biased region" description="Basic and acidic residues" evidence="7">
    <location>
        <begin position="75"/>
        <end position="95"/>
    </location>
</feature>
<keyword evidence="11" id="KW-1185">Reference proteome</keyword>
<dbReference type="EMBL" id="CAKOGP040002382">
    <property type="protein sequence ID" value="CAJ1968444.1"/>
    <property type="molecule type" value="Genomic_DNA"/>
</dbReference>
<evidence type="ECO:0000259" key="8">
    <source>
        <dbReference type="PROSITE" id="PS50053"/>
    </source>
</evidence>
<dbReference type="FunFam" id="1.10.10.790:FF:000002">
    <property type="entry name" value="Splicing factor 3A subunit 1"/>
    <property type="match status" value="1"/>
</dbReference>
<keyword evidence="6" id="KW-0539">Nucleus</keyword>
<evidence type="ECO:0000256" key="5">
    <source>
        <dbReference type="ARBA" id="ARBA00023187"/>
    </source>
</evidence>
<dbReference type="AlphaFoldDB" id="A0AAD2JP21"/>
<evidence type="ECO:0000256" key="6">
    <source>
        <dbReference type="ARBA" id="ARBA00023242"/>
    </source>
</evidence>
<keyword evidence="3" id="KW-0747">Spliceosome</keyword>
<sequence length="624" mass="68918">MVIAGVIRPPPDIRVVVDRTAAYVAKNGRAFEARILKSEKGRTPKFAFLQPSSPFHAYYEDRIRVYEVGGDEEPKESKEETSLKDEKLKSQDKAKQQSLVRKEKKQHATAIDPVAKAVLLHRGRITKEREKESSPAGKTGNDEVVRSEPTSLSIMHPLSLISIIAPSDLSSVQIETLQLVAQYAALDGKGGAFLHQLSVREWNNNHFAFCQPRHPHFAFFSAVVDAYSNIIKLWSAGDQVTMEENKTSVSHALDEAAYRAEYERAMARLDSNADEKGPGVDWHDFVVVETIDFPVDEVVELSMLPPPPPAPTTGGTIAYPTHVSELDEGETIRVVPSYTPRVVVPARLQETKAIDPITGKSISVADMPEHLRIQLLDPKWAKDKKKFQDKQKESNLVGGDAIAANITRFGGPSGASKFFDTGTQKSQMLEDGMVAAQASCATSQWNPSMHGTSFNKHSEGELTAIEPVRKRMRIAEEGNAPTTHEPSDYSSSFIQDAHGKLHLNNVLEATMTVNTDNELLSAEDFQASLGKPEVTVQVRIPNDPSQIAWNFYGQILSMRVHVMTKIKDVKSELSQRHLNGMPPNKIQLRDTSIGFLKDSSTLASLNMGPTATVEMIPKTRGGRK</sequence>
<feature type="domain" description="Ubiquitin-like" evidence="8">
    <location>
        <begin position="534"/>
        <end position="622"/>
    </location>
</feature>
<comment type="caution">
    <text evidence="10">The sequence shown here is derived from an EMBL/GenBank/DDBJ whole genome shotgun (WGS) entry which is preliminary data.</text>
</comment>
<dbReference type="Gene3D" id="3.10.20.90">
    <property type="entry name" value="Phosphatidylinositol 3-kinase Catalytic Subunit, Chain A, domain 1"/>
    <property type="match status" value="1"/>
</dbReference>
<evidence type="ECO:0000256" key="3">
    <source>
        <dbReference type="ARBA" id="ARBA00022728"/>
    </source>
</evidence>
<dbReference type="SUPFAM" id="SSF109905">
    <property type="entry name" value="Surp module (SWAP domain)"/>
    <property type="match status" value="2"/>
</dbReference>
<dbReference type="InterPro" id="IPR029071">
    <property type="entry name" value="Ubiquitin-like_domsf"/>
</dbReference>
<dbReference type="PROSITE" id="PS50053">
    <property type="entry name" value="UBIQUITIN_2"/>
    <property type="match status" value="1"/>
</dbReference>
<protein>
    <recommendedName>
        <fullName evidence="12">Splicing factor 3A subunit 1</fullName>
    </recommendedName>
</protein>
<dbReference type="InterPro" id="IPR035563">
    <property type="entry name" value="SF3As1_ubi"/>
</dbReference>
<evidence type="ECO:0000256" key="7">
    <source>
        <dbReference type="SAM" id="MobiDB-lite"/>
    </source>
</evidence>
<gene>
    <name evidence="10" type="ORF">CYCCA115_LOCUS23242</name>
</gene>
<evidence type="ECO:0000256" key="4">
    <source>
        <dbReference type="ARBA" id="ARBA00022737"/>
    </source>
</evidence>
<dbReference type="GO" id="GO:0045292">
    <property type="term" value="P:mRNA cis splicing, via spliceosome"/>
    <property type="evidence" value="ECO:0007669"/>
    <property type="project" value="InterPro"/>
</dbReference>
<evidence type="ECO:0008006" key="12">
    <source>
        <dbReference type="Google" id="ProtNLM"/>
    </source>
</evidence>
<dbReference type="InterPro" id="IPR045146">
    <property type="entry name" value="SF3A1"/>
</dbReference>
<dbReference type="GO" id="GO:0071004">
    <property type="term" value="C:U2-type prespliceosome"/>
    <property type="evidence" value="ECO:0007669"/>
    <property type="project" value="TreeGrafter"/>
</dbReference>
<feature type="domain" description="SURP motif" evidence="9">
    <location>
        <begin position="176"/>
        <end position="220"/>
    </location>
</feature>
<keyword evidence="5" id="KW-0508">mRNA splicing</keyword>
<dbReference type="PROSITE" id="PS50128">
    <property type="entry name" value="SURP"/>
    <property type="match status" value="2"/>
</dbReference>
<evidence type="ECO:0000256" key="1">
    <source>
        <dbReference type="ARBA" id="ARBA00004123"/>
    </source>
</evidence>